<dbReference type="PANTHER" id="PTHR11070">
    <property type="entry name" value="UVRD / RECB / PCRA DNA HELICASE FAMILY MEMBER"/>
    <property type="match status" value="1"/>
</dbReference>
<dbReference type="SUPFAM" id="SSF52540">
    <property type="entry name" value="P-loop containing nucleoside triphosphate hydrolases"/>
    <property type="match status" value="1"/>
</dbReference>
<keyword evidence="4 11" id="KW-0347">Helicase</keyword>
<evidence type="ECO:0000313" key="15">
    <source>
        <dbReference type="Proteomes" id="UP001440984"/>
    </source>
</evidence>
<dbReference type="InterPro" id="IPR027417">
    <property type="entry name" value="P-loop_NTPase"/>
</dbReference>
<name>A0ABV0LHE0_9PSEU</name>
<comment type="catalytic activity">
    <reaction evidence="8">
        <text>Couples ATP hydrolysis with the unwinding of duplex DNA by translocating in the 3'-5' direction.</text>
        <dbReference type="EC" id="5.6.2.4"/>
    </reaction>
</comment>
<evidence type="ECO:0000256" key="4">
    <source>
        <dbReference type="ARBA" id="ARBA00022806"/>
    </source>
</evidence>
<evidence type="ECO:0000256" key="10">
    <source>
        <dbReference type="ARBA" id="ARBA00048988"/>
    </source>
</evidence>
<dbReference type="Pfam" id="PF13361">
    <property type="entry name" value="UvrD_C"/>
    <property type="match status" value="1"/>
</dbReference>
<feature type="binding site" evidence="11">
    <location>
        <begin position="27"/>
        <end position="34"/>
    </location>
    <ligand>
        <name>ATP</name>
        <dbReference type="ChEBI" id="CHEBI:30616"/>
    </ligand>
</feature>
<dbReference type="EC" id="5.6.2.4" evidence="9"/>
<feature type="domain" description="UvrD-like helicase C-terminal" evidence="13">
    <location>
        <begin position="272"/>
        <end position="519"/>
    </location>
</feature>
<dbReference type="InterPro" id="IPR014016">
    <property type="entry name" value="UvrD-like_ATP-bd"/>
</dbReference>
<evidence type="ECO:0000256" key="3">
    <source>
        <dbReference type="ARBA" id="ARBA00022801"/>
    </source>
</evidence>
<dbReference type="PANTHER" id="PTHR11070:SF2">
    <property type="entry name" value="ATP-DEPENDENT DNA HELICASE SRS2"/>
    <property type="match status" value="1"/>
</dbReference>
<dbReference type="GO" id="GO:0004386">
    <property type="term" value="F:helicase activity"/>
    <property type="evidence" value="ECO:0007669"/>
    <property type="project" value="UniProtKB-KW"/>
</dbReference>
<dbReference type="InterPro" id="IPR000212">
    <property type="entry name" value="DNA_helicase_UvrD/REP"/>
</dbReference>
<protein>
    <recommendedName>
        <fullName evidence="9">DNA 3'-5' helicase</fullName>
        <ecNumber evidence="9">5.6.2.4</ecNumber>
    </recommendedName>
</protein>
<dbReference type="Gene3D" id="1.10.10.160">
    <property type="match status" value="1"/>
</dbReference>
<evidence type="ECO:0000256" key="6">
    <source>
        <dbReference type="ARBA" id="ARBA00023125"/>
    </source>
</evidence>
<feature type="domain" description="UvrD-like helicase ATP-binding" evidence="12">
    <location>
        <begin position="6"/>
        <end position="271"/>
    </location>
</feature>
<accession>A0ABV0LHE0</accession>
<evidence type="ECO:0000259" key="12">
    <source>
        <dbReference type="PROSITE" id="PS51198"/>
    </source>
</evidence>
<comment type="catalytic activity">
    <reaction evidence="10">
        <text>ATP + H2O = ADP + phosphate + H(+)</text>
        <dbReference type="Rhea" id="RHEA:13065"/>
        <dbReference type="ChEBI" id="CHEBI:15377"/>
        <dbReference type="ChEBI" id="CHEBI:15378"/>
        <dbReference type="ChEBI" id="CHEBI:30616"/>
        <dbReference type="ChEBI" id="CHEBI:43474"/>
        <dbReference type="ChEBI" id="CHEBI:456216"/>
        <dbReference type="EC" id="5.6.2.4"/>
    </reaction>
</comment>
<evidence type="ECO:0000256" key="11">
    <source>
        <dbReference type="PROSITE-ProRule" id="PRU00560"/>
    </source>
</evidence>
<dbReference type="Pfam" id="PF00580">
    <property type="entry name" value="UvrD-helicase"/>
    <property type="match status" value="1"/>
</dbReference>
<evidence type="ECO:0000256" key="7">
    <source>
        <dbReference type="ARBA" id="ARBA00023235"/>
    </source>
</evidence>
<sequence length="592" mass="66100">MADVGIRLSEAQQAIVDSPEKAIVVSAGAGSGKTEVVSHRIERILRDSSEEDFRILAVSYTVRAADALRSRLEKRLGGLHRRVDAETIHSFCLNLLRQFGTRIGLPADPEILTRDEDRIELLQYWLAERGQSYAGDLSSVLIELDSARAARRSTEYLDLWRDALESRGAVDYPAILDKALELLDSSWMRRHMRRTYGQVVVDEAQNLTPAQYAVLCSLIGVPDSNYIDAMLVGDERQSIVGFAGADPELMNRFEREYHARRFSLNENYRSARKIVEVAARVADRLAIKPSVDDTVEFAASGSVNFFEAEDEVKEGSFVADWVKRLIEQGIDEGAAAPGESRGVHPEEIAVMGRTAASLRFVKSALSERGIEWVEGSAEDDWLESQPARVVVALINFLSSPSHRSARRQLADAVDVTSESSDGPGDLLAKSASPEMQALLPLVDSHNVDEFFVRLRALDIKNIAWRSDLAQLEEAWSRFSDSTDEAGRTYSNFRAHITRHQRGDIQKPGVRVITIHKAQGREFKAVALVACNEGQIPDFRAREVEAVKAEMRAFYVALSRATRQILLTRAKTRMTNYGSRRTQPSQFLAIVRI</sequence>
<evidence type="ECO:0000256" key="8">
    <source>
        <dbReference type="ARBA" id="ARBA00034617"/>
    </source>
</evidence>
<keyword evidence="2 11" id="KW-0547">Nucleotide-binding</keyword>
<dbReference type="PROSITE" id="PS51217">
    <property type="entry name" value="UVRD_HELICASE_CTER"/>
    <property type="match status" value="1"/>
</dbReference>
<proteinExistence type="inferred from homology"/>
<comment type="caution">
    <text evidence="14">The sequence shown here is derived from an EMBL/GenBank/DDBJ whole genome shotgun (WGS) entry which is preliminary data.</text>
</comment>
<dbReference type="EMBL" id="JBDZYD010000008">
    <property type="protein sequence ID" value="MEQ0561722.1"/>
    <property type="molecule type" value="Genomic_DNA"/>
</dbReference>
<dbReference type="GO" id="GO:0016787">
    <property type="term" value="F:hydrolase activity"/>
    <property type="evidence" value="ECO:0007669"/>
    <property type="project" value="UniProtKB-KW"/>
</dbReference>
<keyword evidence="7" id="KW-0413">Isomerase</keyword>
<dbReference type="Gene3D" id="3.40.50.300">
    <property type="entry name" value="P-loop containing nucleotide triphosphate hydrolases"/>
    <property type="match status" value="3"/>
</dbReference>
<organism evidence="14 15">
    <name type="scientific">Amycolatopsis melonis</name>
    <dbReference type="NCBI Taxonomy" id="3156488"/>
    <lineage>
        <taxon>Bacteria</taxon>
        <taxon>Bacillati</taxon>
        <taxon>Actinomycetota</taxon>
        <taxon>Actinomycetes</taxon>
        <taxon>Pseudonocardiales</taxon>
        <taxon>Pseudonocardiaceae</taxon>
        <taxon>Amycolatopsis</taxon>
    </lineage>
</organism>
<dbReference type="RefSeq" id="WP_348953077.1">
    <property type="nucleotide sequence ID" value="NZ_JBDZYD010000008.1"/>
</dbReference>
<evidence type="ECO:0000256" key="5">
    <source>
        <dbReference type="ARBA" id="ARBA00022840"/>
    </source>
</evidence>
<keyword evidence="6" id="KW-0238">DNA-binding</keyword>
<evidence type="ECO:0000256" key="1">
    <source>
        <dbReference type="ARBA" id="ARBA00009922"/>
    </source>
</evidence>
<dbReference type="PROSITE" id="PS51198">
    <property type="entry name" value="UVRD_HELICASE_ATP_BIND"/>
    <property type="match status" value="1"/>
</dbReference>
<gene>
    <name evidence="14" type="ORF">ABJI51_21785</name>
</gene>
<keyword evidence="3 11" id="KW-0378">Hydrolase</keyword>
<keyword evidence="15" id="KW-1185">Reference proteome</keyword>
<evidence type="ECO:0000256" key="2">
    <source>
        <dbReference type="ARBA" id="ARBA00022741"/>
    </source>
</evidence>
<reference evidence="14 15" key="1">
    <citation type="submission" date="2024-05" db="EMBL/GenBank/DDBJ databases">
        <authorList>
            <person name="Zhao H."/>
            <person name="Xu Y."/>
            <person name="Lin S."/>
            <person name="Spain J.C."/>
            <person name="Zhou N.-Y."/>
        </authorList>
    </citation>
    <scope>NUCLEOTIDE SEQUENCE [LARGE SCALE GENOMIC DNA]</scope>
    <source>
        <strain evidence="14 15">NEAU-NG30</strain>
    </source>
</reference>
<evidence type="ECO:0000259" key="13">
    <source>
        <dbReference type="PROSITE" id="PS51217"/>
    </source>
</evidence>
<keyword evidence="5 11" id="KW-0067">ATP-binding</keyword>
<comment type="similarity">
    <text evidence="1">Belongs to the helicase family. UvrD subfamily.</text>
</comment>
<evidence type="ECO:0000313" key="14">
    <source>
        <dbReference type="EMBL" id="MEQ0561722.1"/>
    </source>
</evidence>
<evidence type="ECO:0000256" key="9">
    <source>
        <dbReference type="ARBA" id="ARBA00034808"/>
    </source>
</evidence>
<dbReference type="InterPro" id="IPR013986">
    <property type="entry name" value="DExx_box_DNA_helicase_dom_sf"/>
</dbReference>
<dbReference type="Proteomes" id="UP001440984">
    <property type="component" value="Unassembled WGS sequence"/>
</dbReference>
<dbReference type="CDD" id="cd17932">
    <property type="entry name" value="DEXQc_UvrD"/>
    <property type="match status" value="1"/>
</dbReference>
<dbReference type="InterPro" id="IPR014017">
    <property type="entry name" value="DNA_helicase_UvrD-like_C"/>
</dbReference>